<feature type="region of interest" description="Disordered" evidence="10">
    <location>
        <begin position="229"/>
        <end position="258"/>
    </location>
</feature>
<evidence type="ECO:0000256" key="8">
    <source>
        <dbReference type="ARBA" id="ARBA00023170"/>
    </source>
</evidence>
<evidence type="ECO:0000256" key="1">
    <source>
        <dbReference type="ARBA" id="ARBA00004123"/>
    </source>
</evidence>
<dbReference type="Gene3D" id="1.10.565.10">
    <property type="entry name" value="Retinoid X Receptor"/>
    <property type="match status" value="1"/>
</dbReference>
<feature type="compositionally biased region" description="Low complexity" evidence="10">
    <location>
        <begin position="229"/>
        <end position="256"/>
    </location>
</feature>
<sequence length="1054" mass="113525">MNFHHPPTLGASMQSGSLDQLRPVSPSSVPQNSMSLPSDVTLSMSLFNPELMELVTVSRPTTTNGPSMSWGEDPSITSGFDLIDSILNCPSTLESFSPLNGEEDFPADSSSATLKAGYNCNDLQIDGSRSSCIELQNASANDVCGALTPSTVSSSSCLGGDHTKSMFSTASPISAVSNAVAECDQAWSDSIHLCGEVPRPPPNLSPSLSRLQSLPINYCNASIATSSSTPLTLQSPTPQPPYVSSSPSQSTTPSSSLTDQFFPQRVTEQQSVSSCTDRVGRVYVQTSPVSLPPRRRKSMPQGGIPTSGIQDSSSSLFSCSLPSSAWRFDNLSNYYCNTTQSSLMAPDFGREPLTPDESAVSEPYHAFNIPTTGDFRQDAKVSPDENSYDIQTKNWNAPTSQFAFSERVPHHPQQTHLQQQQRVSLVCSPHSFVSASQSSTGLLTITTTTAAAFSPVGDEALLSSQTTACSNADRAQPLATPTHSTARPMSGVEEGVPSSAGGCGDFSSNSAGSSVCSVSSPGPSSSTSLPCSICGDRANGKHYGAVACEGCKGFFKRSVRKNIKYLCREGENCQMSVRQRNRCQYCRFHKCLLEGMRPEAVQEQKQKAVTGGPLDINNSSSGSWLNDDEGTEGDGGAAQIRSSERWNNGPLTTPAPAGFLTFGPNPTVSASVSNGDTIHLTDNLSQIYLAEAFVLESDPLLQSVASSKVGFEHCDDAPPLLTDENTCLESSLRPEDVHETVINLILWSRKIPWFSKFPEADQLRLLKASCIELFVAHFAYRISLSGSTTTSKPGRVPAPTPPSSTLTSCSQMARLSNLPAATMATLSGVLADQYYLTFETRCDLRLMMQWPEHRLFLQLLPQPGDETAYCSGGVDQSRLTRRLLFSRIIDVALHFRHLHINMTELGCLRLLMLLNPDVLNLSAPGRTLLEAARDKTYSILEHACQQNSPRTPHGRMGQLFLRLSSLFVIADRIRSLGSLDMTATTTGSTPQAIPRHQLSYLTLIELIDIICHDGTVSVSDILPNPPQPPTSICDLPAPSFTLSSESYLQPHTPP</sequence>
<dbReference type="InterPro" id="IPR001723">
    <property type="entry name" value="Nuclear_hrmn_rcpt"/>
</dbReference>
<keyword evidence="4" id="KW-0862">Zinc</keyword>
<evidence type="ECO:0000256" key="4">
    <source>
        <dbReference type="ARBA" id="ARBA00022833"/>
    </source>
</evidence>
<evidence type="ECO:0000313" key="13">
    <source>
        <dbReference type="EMBL" id="JAP41376.1"/>
    </source>
</evidence>
<evidence type="ECO:0000256" key="6">
    <source>
        <dbReference type="ARBA" id="ARBA00023125"/>
    </source>
</evidence>
<reference evidence="14" key="1">
    <citation type="submission" date="2016-01" db="EMBL/GenBank/DDBJ databases">
        <title>Reference transcriptome for the parasite Schistocephalus solidus: insights into the molecular evolution of parasitism.</title>
        <authorList>
            <person name="Hebert F.O."/>
            <person name="Grambauer S."/>
            <person name="Barber I."/>
            <person name="Landry C.R."/>
            <person name="Aubin-Horth N."/>
        </authorList>
    </citation>
    <scope>NUCLEOTIDE SEQUENCE</scope>
</reference>
<feature type="domain" description="NR LBD" evidence="12">
    <location>
        <begin position="696"/>
        <end position="1006"/>
    </location>
</feature>
<evidence type="ECO:0000259" key="12">
    <source>
        <dbReference type="PROSITE" id="PS51843"/>
    </source>
</evidence>
<evidence type="ECO:0000256" key="5">
    <source>
        <dbReference type="ARBA" id="ARBA00023015"/>
    </source>
</evidence>
<feature type="domain" description="Nuclear receptor" evidence="11">
    <location>
        <begin position="528"/>
        <end position="603"/>
    </location>
</feature>
<keyword evidence="8" id="KW-0675">Receptor</keyword>
<dbReference type="InterPro" id="IPR001628">
    <property type="entry name" value="Znf_hrmn_rcpt"/>
</dbReference>
<dbReference type="Gene3D" id="3.30.50.10">
    <property type="entry name" value="Erythroid Transcription Factor GATA-1, subunit A"/>
    <property type="match status" value="1"/>
</dbReference>
<feature type="compositionally biased region" description="Polar residues" evidence="10">
    <location>
        <begin position="25"/>
        <end position="35"/>
    </location>
</feature>
<keyword evidence="2" id="KW-0479">Metal-binding</keyword>
<dbReference type="Pfam" id="PF00104">
    <property type="entry name" value="Hormone_recep"/>
    <property type="match status" value="1"/>
</dbReference>
<name>A0A0X3PBV6_SCHSO</name>
<keyword evidence="9" id="KW-0539">Nucleus</keyword>
<dbReference type="InterPro" id="IPR050274">
    <property type="entry name" value="Nuclear_hormone_rcpt_NR2"/>
</dbReference>
<dbReference type="EMBL" id="GEEE01011644">
    <property type="protein sequence ID" value="JAP51581.1"/>
    <property type="molecule type" value="Transcribed_RNA"/>
</dbReference>
<dbReference type="GO" id="GO:0003700">
    <property type="term" value="F:DNA-binding transcription factor activity"/>
    <property type="evidence" value="ECO:0007669"/>
    <property type="project" value="InterPro"/>
</dbReference>
<feature type="region of interest" description="Disordered" evidence="10">
    <location>
        <begin position="473"/>
        <end position="494"/>
    </location>
</feature>
<dbReference type="CDD" id="cd06916">
    <property type="entry name" value="NR_DBD_like"/>
    <property type="match status" value="1"/>
</dbReference>
<dbReference type="SUPFAM" id="SSF48508">
    <property type="entry name" value="Nuclear receptor ligand-binding domain"/>
    <property type="match status" value="1"/>
</dbReference>
<keyword evidence="6" id="KW-0238">DNA-binding</keyword>
<evidence type="ECO:0000256" key="7">
    <source>
        <dbReference type="ARBA" id="ARBA00023163"/>
    </source>
</evidence>
<dbReference type="FunFam" id="3.30.50.10:FF:000006">
    <property type="entry name" value="Nuclear receptor subfamily 5 group A member"/>
    <property type="match status" value="1"/>
</dbReference>
<gene>
    <name evidence="13" type="primary">USP</name>
    <name evidence="14" type="ORF">TR99167</name>
</gene>
<dbReference type="EMBL" id="GEEE01014012">
    <property type="protein sequence ID" value="JAP49213.1"/>
    <property type="molecule type" value="Transcribed_RNA"/>
</dbReference>
<dbReference type="PRINTS" id="PR00398">
    <property type="entry name" value="STRDHORMONER"/>
</dbReference>
<dbReference type="SUPFAM" id="SSF57716">
    <property type="entry name" value="Glucocorticoid receptor-like (DNA-binding domain)"/>
    <property type="match status" value="1"/>
</dbReference>
<dbReference type="Pfam" id="PF00105">
    <property type="entry name" value="zf-C4"/>
    <property type="match status" value="1"/>
</dbReference>
<evidence type="ECO:0000259" key="11">
    <source>
        <dbReference type="PROSITE" id="PS51030"/>
    </source>
</evidence>
<dbReference type="SMART" id="SM00430">
    <property type="entry name" value="HOLI"/>
    <property type="match status" value="1"/>
</dbReference>
<keyword evidence="7" id="KW-0804">Transcription</keyword>
<keyword evidence="3" id="KW-0863">Zinc-finger</keyword>
<dbReference type="InterPro" id="IPR000536">
    <property type="entry name" value="Nucl_hrmn_rcpt_lig-bd"/>
</dbReference>
<dbReference type="PROSITE" id="PS51030">
    <property type="entry name" value="NUCLEAR_REC_DBD_2"/>
    <property type="match status" value="1"/>
</dbReference>
<organism evidence="14">
    <name type="scientific">Schistocephalus solidus</name>
    <name type="common">Tapeworm</name>
    <dbReference type="NCBI Taxonomy" id="70667"/>
    <lineage>
        <taxon>Eukaryota</taxon>
        <taxon>Metazoa</taxon>
        <taxon>Spiralia</taxon>
        <taxon>Lophotrochozoa</taxon>
        <taxon>Platyhelminthes</taxon>
        <taxon>Cestoda</taxon>
        <taxon>Eucestoda</taxon>
        <taxon>Diphyllobothriidea</taxon>
        <taxon>Diphyllobothriidae</taxon>
        <taxon>Schistocephalus</taxon>
    </lineage>
</organism>
<dbReference type="InterPro" id="IPR035500">
    <property type="entry name" value="NHR-like_dom_sf"/>
</dbReference>
<evidence type="ECO:0000256" key="3">
    <source>
        <dbReference type="ARBA" id="ARBA00022771"/>
    </source>
</evidence>
<dbReference type="PRINTS" id="PR00047">
    <property type="entry name" value="STROIDFINGER"/>
</dbReference>
<keyword evidence="5" id="KW-0805">Transcription regulation</keyword>
<evidence type="ECO:0000256" key="10">
    <source>
        <dbReference type="SAM" id="MobiDB-lite"/>
    </source>
</evidence>
<evidence type="ECO:0000256" key="2">
    <source>
        <dbReference type="ARBA" id="ARBA00022723"/>
    </source>
</evidence>
<dbReference type="GO" id="GO:0043565">
    <property type="term" value="F:sequence-specific DNA binding"/>
    <property type="evidence" value="ECO:0007669"/>
    <property type="project" value="InterPro"/>
</dbReference>
<evidence type="ECO:0000313" key="14">
    <source>
        <dbReference type="EMBL" id="JAP49213.1"/>
    </source>
</evidence>
<dbReference type="PROSITE" id="PS51843">
    <property type="entry name" value="NR_LBD"/>
    <property type="match status" value="1"/>
</dbReference>
<accession>A0A0X3PBV6</accession>
<evidence type="ECO:0000256" key="9">
    <source>
        <dbReference type="ARBA" id="ARBA00023242"/>
    </source>
</evidence>
<dbReference type="InterPro" id="IPR013088">
    <property type="entry name" value="Znf_NHR/GATA"/>
</dbReference>
<dbReference type="EMBL" id="GEEE01021849">
    <property type="protein sequence ID" value="JAP41376.1"/>
    <property type="molecule type" value="Transcribed_RNA"/>
</dbReference>
<feature type="region of interest" description="Disordered" evidence="10">
    <location>
        <begin position="1"/>
        <end position="35"/>
    </location>
</feature>
<comment type="subcellular location">
    <subcellularLocation>
        <location evidence="1">Nucleus</location>
    </subcellularLocation>
</comment>
<dbReference type="AlphaFoldDB" id="A0A0X3PBV6"/>
<feature type="region of interest" description="Disordered" evidence="10">
    <location>
        <begin position="290"/>
        <end position="310"/>
    </location>
</feature>
<dbReference type="SMART" id="SM00399">
    <property type="entry name" value="ZnF_C4"/>
    <property type="match status" value="1"/>
</dbReference>
<dbReference type="PANTHER" id="PTHR24083">
    <property type="entry name" value="NUCLEAR HORMONE RECEPTOR"/>
    <property type="match status" value="1"/>
</dbReference>
<dbReference type="GO" id="GO:0005634">
    <property type="term" value="C:nucleus"/>
    <property type="evidence" value="ECO:0007669"/>
    <property type="project" value="UniProtKB-SubCell"/>
</dbReference>
<dbReference type="GO" id="GO:0008270">
    <property type="term" value="F:zinc ion binding"/>
    <property type="evidence" value="ECO:0007669"/>
    <property type="project" value="UniProtKB-KW"/>
</dbReference>
<protein>
    <submittedName>
        <fullName evidence="13">Protein ultraspiracle homolog</fullName>
    </submittedName>
</protein>
<proteinExistence type="predicted"/>
<dbReference type="PROSITE" id="PS00031">
    <property type="entry name" value="NUCLEAR_REC_DBD_1"/>
    <property type="match status" value="1"/>
</dbReference>
<feature type="region of interest" description="Disordered" evidence="10">
    <location>
        <begin position="603"/>
        <end position="648"/>
    </location>
</feature>